<proteinExistence type="predicted"/>
<keyword evidence="2" id="KW-1185">Reference proteome</keyword>
<reference evidence="1 2" key="1">
    <citation type="submission" date="2021-04" db="EMBL/GenBank/DDBJ databases">
        <title>Novel species identification of genus Shewanella.</title>
        <authorList>
            <person name="Liu G."/>
        </authorList>
    </citation>
    <scope>NUCLEOTIDE SEQUENCE [LARGE SCALE GENOMIC DNA]</scope>
    <source>
        <strain evidence="1 2">FJAT-54481</strain>
    </source>
</reference>
<keyword evidence="1" id="KW-0808">Transferase</keyword>
<keyword evidence="1" id="KW-0489">Methyltransferase</keyword>
<dbReference type="EMBL" id="CP073587">
    <property type="protein sequence ID" value="QUN05477.1"/>
    <property type="molecule type" value="Genomic_DNA"/>
</dbReference>
<dbReference type="Gene3D" id="3.40.50.150">
    <property type="entry name" value="Vaccinia Virus protein VP39"/>
    <property type="match status" value="1"/>
</dbReference>
<evidence type="ECO:0000313" key="1">
    <source>
        <dbReference type="EMBL" id="QUN05477.1"/>
    </source>
</evidence>
<dbReference type="Pfam" id="PF13489">
    <property type="entry name" value="Methyltransf_23"/>
    <property type="match status" value="1"/>
</dbReference>
<dbReference type="GO" id="GO:0008168">
    <property type="term" value="F:methyltransferase activity"/>
    <property type="evidence" value="ECO:0007669"/>
    <property type="project" value="UniProtKB-KW"/>
</dbReference>
<evidence type="ECO:0000313" key="2">
    <source>
        <dbReference type="Proteomes" id="UP000679575"/>
    </source>
</evidence>
<dbReference type="SUPFAM" id="SSF53335">
    <property type="entry name" value="S-adenosyl-L-methionine-dependent methyltransferases"/>
    <property type="match status" value="1"/>
</dbReference>
<gene>
    <name evidence="1" type="ORF">KDN34_14985</name>
</gene>
<dbReference type="Proteomes" id="UP000679575">
    <property type="component" value="Chromosome"/>
</dbReference>
<name>A0ABX7YRW1_9GAMM</name>
<sequence>MSALICPLCGDGGDKPQVAARVARRYLRCDCCKLIYLNPTERLALADERAYYATHENSIDDAGYVAFLRRLLDPVLPWLKPTWQGLDYGCGPGPTMSKLLAQQGIHCDDYDPAFFPITLKPQYDFILASECFEHFHQPDVELKKLTARLKPGGILGIMTDRWRDEDQFYEWHYTRDPTHCSFFHLDSFHWLCERFQLRLRFHDERRVVILQKLPDAVAGNG</sequence>
<dbReference type="GO" id="GO:0032259">
    <property type="term" value="P:methylation"/>
    <property type="evidence" value="ECO:0007669"/>
    <property type="project" value="UniProtKB-KW"/>
</dbReference>
<organism evidence="1 2">
    <name type="scientific">Shewanella yunxiaonensis</name>
    <dbReference type="NCBI Taxonomy" id="2829809"/>
    <lineage>
        <taxon>Bacteria</taxon>
        <taxon>Pseudomonadati</taxon>
        <taxon>Pseudomonadota</taxon>
        <taxon>Gammaproteobacteria</taxon>
        <taxon>Alteromonadales</taxon>
        <taxon>Shewanellaceae</taxon>
        <taxon>Shewanella</taxon>
    </lineage>
</organism>
<dbReference type="InterPro" id="IPR029063">
    <property type="entry name" value="SAM-dependent_MTases_sf"/>
</dbReference>
<protein>
    <submittedName>
        <fullName evidence="1">Class I SAM-dependent methyltransferase</fullName>
    </submittedName>
</protein>
<dbReference type="RefSeq" id="WP_212594508.1">
    <property type="nucleotide sequence ID" value="NZ_CP073587.1"/>
</dbReference>
<accession>A0ABX7YRW1</accession>